<dbReference type="Gene3D" id="3.90.76.10">
    <property type="entry name" value="Dipeptide-binding Protein, Domain 1"/>
    <property type="match status" value="1"/>
</dbReference>
<dbReference type="Gene3D" id="3.40.190.10">
    <property type="entry name" value="Periplasmic binding protein-like II"/>
    <property type="match status" value="1"/>
</dbReference>
<dbReference type="InterPro" id="IPR030678">
    <property type="entry name" value="Peptide/Ni-bd"/>
</dbReference>
<dbReference type="PANTHER" id="PTHR30290">
    <property type="entry name" value="PERIPLASMIC BINDING COMPONENT OF ABC TRANSPORTER"/>
    <property type="match status" value="1"/>
</dbReference>
<evidence type="ECO:0000256" key="2">
    <source>
        <dbReference type="ARBA" id="ARBA00022729"/>
    </source>
</evidence>
<dbReference type="CDD" id="cd08493">
    <property type="entry name" value="PBP2_DppA_like"/>
    <property type="match status" value="1"/>
</dbReference>
<reference evidence="5 6" key="1">
    <citation type="journal article" date="2013" name="Genome Announc.">
        <title>Complete Genome Sequence of Glaciecola psychrophila Strain 170T.</title>
        <authorList>
            <person name="Yin J."/>
            <person name="Chen J."/>
            <person name="Liu G."/>
            <person name="Yu Y."/>
            <person name="Song L."/>
            <person name="Wang X."/>
            <person name="Qu X."/>
        </authorList>
    </citation>
    <scope>NUCLEOTIDE SEQUENCE [LARGE SCALE GENOMIC DNA]</scope>
    <source>
        <strain evidence="5 6">170</strain>
    </source>
</reference>
<dbReference type="PANTHER" id="PTHR30290:SF38">
    <property type="entry name" value="D,D-DIPEPTIDE-BINDING PERIPLASMIC PROTEIN DDPA-RELATED"/>
    <property type="match status" value="1"/>
</dbReference>
<dbReference type="AlphaFoldDB" id="K7AVX7"/>
<dbReference type="Proteomes" id="UP000011864">
    <property type="component" value="Chromosome"/>
</dbReference>
<proteinExistence type="inferred from homology"/>
<dbReference type="RefSeq" id="WP_007641259.1">
    <property type="nucleotide sequence ID" value="NC_020514.1"/>
</dbReference>
<feature type="signal peptide" evidence="3">
    <location>
        <begin position="1"/>
        <end position="27"/>
    </location>
</feature>
<dbReference type="Gene3D" id="3.10.105.10">
    <property type="entry name" value="Dipeptide-binding Protein, Domain 3"/>
    <property type="match status" value="1"/>
</dbReference>
<dbReference type="STRING" id="1129794.C427_3623"/>
<gene>
    <name evidence="5" type="ORF">C427_3623</name>
</gene>
<comment type="similarity">
    <text evidence="1">Belongs to the bacterial solute-binding protein 5 family.</text>
</comment>
<dbReference type="Pfam" id="PF00496">
    <property type="entry name" value="SBP_bac_5"/>
    <property type="match status" value="1"/>
</dbReference>
<sequence>MNILAKPNKHIWFKTTLIVLASTFLCACDALLQSKTDPNGIVYCSEGSPANFNPQLDTSGTTVDASSHQIYDRLIDFDPVTGDIVPALATSWLVSDDGKTYTFQLRQEVPFHKTDTFEPTRFFNAEDVLFSINRWRLVDHPYHEISGGRYPYTDSLNLRDLITQVNRINGYRVEITLNRPESSFLANLATDFAVILSAEYADKLILRNQKELIDYKPIGTGPYQLDSYRQDRYIRYTKHPEYWRHIELTDKLIFDITPSSSLRLAKLLTAECDAIALPAHSELEVIRKQEDLVLDEKPGLNVGFWAFNTSKPPFDNPLVRRALGMAIDKNALIEAIYFNSAVAAKNIVPRTSWAFQSDVRPLSYNPIAAKKLLREQGVPEHFSMTVWAMPVQRPYNPNALKMAELIQAYLQDVGIRVNIISYEWTTFRERLTEGLHDSVLIGWSADNGDPDNFYRPLLSCSAIKSGTNRAMWCSDEYDLLINKALEYTDISERTYFYGKANELLAEQLPLIPIAHASRYQAHRKNLDGLVINPYGGVRFGGVKKL</sequence>
<keyword evidence="6" id="KW-1185">Reference proteome</keyword>
<evidence type="ECO:0000313" key="5">
    <source>
        <dbReference type="EMBL" id="AGH45731.1"/>
    </source>
</evidence>
<name>K7AVX7_9ALTE</name>
<accession>K7AVX7</accession>
<dbReference type="GO" id="GO:0042938">
    <property type="term" value="P:dipeptide transport"/>
    <property type="evidence" value="ECO:0007669"/>
    <property type="project" value="TreeGrafter"/>
</dbReference>
<feature type="domain" description="Solute-binding protein family 5" evidence="4">
    <location>
        <begin position="84"/>
        <end position="463"/>
    </location>
</feature>
<evidence type="ECO:0000256" key="3">
    <source>
        <dbReference type="SAM" id="SignalP"/>
    </source>
</evidence>
<dbReference type="SUPFAM" id="SSF53850">
    <property type="entry name" value="Periplasmic binding protein-like II"/>
    <property type="match status" value="1"/>
</dbReference>
<dbReference type="PATRIC" id="fig|1129794.4.peg.3606"/>
<keyword evidence="2 3" id="KW-0732">Signal</keyword>
<dbReference type="GO" id="GO:1904680">
    <property type="term" value="F:peptide transmembrane transporter activity"/>
    <property type="evidence" value="ECO:0007669"/>
    <property type="project" value="TreeGrafter"/>
</dbReference>
<evidence type="ECO:0000256" key="1">
    <source>
        <dbReference type="ARBA" id="ARBA00005695"/>
    </source>
</evidence>
<evidence type="ECO:0000313" key="6">
    <source>
        <dbReference type="Proteomes" id="UP000011864"/>
    </source>
</evidence>
<dbReference type="GO" id="GO:0030288">
    <property type="term" value="C:outer membrane-bounded periplasmic space"/>
    <property type="evidence" value="ECO:0007669"/>
    <property type="project" value="TreeGrafter"/>
</dbReference>
<dbReference type="GO" id="GO:0043190">
    <property type="term" value="C:ATP-binding cassette (ABC) transporter complex"/>
    <property type="evidence" value="ECO:0007669"/>
    <property type="project" value="InterPro"/>
</dbReference>
<dbReference type="InterPro" id="IPR000914">
    <property type="entry name" value="SBP_5_dom"/>
</dbReference>
<dbReference type="PROSITE" id="PS51257">
    <property type="entry name" value="PROKAR_LIPOPROTEIN"/>
    <property type="match status" value="1"/>
</dbReference>
<protein>
    <submittedName>
        <fullName evidence="5">Family 5 extracellular solute-binding protein</fullName>
    </submittedName>
</protein>
<feature type="chain" id="PRO_5003899276" evidence="3">
    <location>
        <begin position="28"/>
        <end position="545"/>
    </location>
</feature>
<dbReference type="PIRSF" id="PIRSF002741">
    <property type="entry name" value="MppA"/>
    <property type="match status" value="1"/>
</dbReference>
<evidence type="ECO:0000259" key="4">
    <source>
        <dbReference type="Pfam" id="PF00496"/>
    </source>
</evidence>
<dbReference type="KEGG" id="gps:C427_3623"/>
<dbReference type="InterPro" id="IPR039424">
    <property type="entry name" value="SBP_5"/>
</dbReference>
<dbReference type="HOGENOM" id="CLU_017028_7_0_6"/>
<dbReference type="eggNOG" id="COG0747">
    <property type="taxonomic scope" value="Bacteria"/>
</dbReference>
<organism evidence="5 6">
    <name type="scientific">Paraglaciecola psychrophila 170</name>
    <dbReference type="NCBI Taxonomy" id="1129794"/>
    <lineage>
        <taxon>Bacteria</taxon>
        <taxon>Pseudomonadati</taxon>
        <taxon>Pseudomonadota</taxon>
        <taxon>Gammaproteobacteria</taxon>
        <taxon>Alteromonadales</taxon>
        <taxon>Alteromonadaceae</taxon>
        <taxon>Paraglaciecola</taxon>
    </lineage>
</organism>
<dbReference type="OrthoDB" id="9801912at2"/>
<dbReference type="EMBL" id="CP003837">
    <property type="protein sequence ID" value="AGH45731.1"/>
    <property type="molecule type" value="Genomic_DNA"/>
</dbReference>